<dbReference type="NCBIfam" id="NF033684">
    <property type="entry name" value="suffix_2_RND"/>
    <property type="match status" value="1"/>
</dbReference>
<keyword evidence="3" id="KW-1185">Reference proteome</keyword>
<reference evidence="2 3" key="1">
    <citation type="submission" date="2018-12" db="EMBL/GenBank/DDBJ databases">
        <title>Bacillus chawlae sp. nov., Bacillus glennii sp. nov., and Bacillus saganii sp. nov. Isolated from the Vehicle Assembly Building at Kennedy Space Center where the Viking Spacecraft were Assembled.</title>
        <authorList>
            <person name="Seuylemezian A."/>
            <person name="Vaishampayan P."/>
        </authorList>
    </citation>
    <scope>NUCLEOTIDE SEQUENCE [LARGE SCALE GENOMIC DNA]</scope>
    <source>
        <strain evidence="2 3">L5</strain>
    </source>
</reference>
<feature type="transmembrane region" description="Helical" evidence="1">
    <location>
        <begin position="12"/>
        <end position="39"/>
    </location>
</feature>
<dbReference type="RefSeq" id="WP_126865770.1">
    <property type="nucleotide sequence ID" value="NZ_JAUSTX010000017.1"/>
</dbReference>
<accession>A0A3S0W4I8</accession>
<gene>
    <name evidence="2" type="ORF">ELQ35_15405</name>
</gene>
<evidence type="ECO:0000256" key="1">
    <source>
        <dbReference type="SAM" id="Phobius"/>
    </source>
</evidence>
<dbReference type="OrthoDB" id="1122717at2"/>
<dbReference type="AlphaFoldDB" id="A0A3S0W4I8"/>
<comment type="caution">
    <text evidence="2">The sequence shown here is derived from an EMBL/GenBank/DDBJ whole genome shotgun (WGS) entry which is preliminary data.</text>
</comment>
<feature type="transmembrane region" description="Helical" evidence="1">
    <location>
        <begin position="45"/>
        <end position="66"/>
    </location>
</feature>
<organism evidence="2 3">
    <name type="scientific">Peribacillus cavernae</name>
    <dbReference type="NCBI Taxonomy" id="1674310"/>
    <lineage>
        <taxon>Bacteria</taxon>
        <taxon>Bacillati</taxon>
        <taxon>Bacillota</taxon>
        <taxon>Bacilli</taxon>
        <taxon>Bacillales</taxon>
        <taxon>Bacillaceae</taxon>
        <taxon>Peribacillus</taxon>
    </lineage>
</organism>
<proteinExistence type="predicted"/>
<dbReference type="EMBL" id="RYZZ01000023">
    <property type="protein sequence ID" value="RUQ27554.1"/>
    <property type="molecule type" value="Genomic_DNA"/>
</dbReference>
<name>A0A3S0W4I8_9BACI</name>
<evidence type="ECO:0000313" key="2">
    <source>
        <dbReference type="EMBL" id="RUQ27554.1"/>
    </source>
</evidence>
<protein>
    <submittedName>
        <fullName evidence="2">Transporter suffix domain-containing protein</fullName>
    </submittedName>
</protein>
<dbReference type="Proteomes" id="UP000267430">
    <property type="component" value="Unassembled WGS sequence"/>
</dbReference>
<keyword evidence="1" id="KW-0812">Transmembrane</keyword>
<keyword evidence="1" id="KW-1133">Transmembrane helix</keyword>
<keyword evidence="1" id="KW-0472">Membrane</keyword>
<sequence length="97" mass="11124">MTQFSKKKKNPVIYKIGIYLIIISFLLWLVPVIVPFLSITATVKVTLVTGALITAEILFWIGVAIVGKEVASKYRSYLNPRNWKKKKEDQNIEDKNQ</sequence>
<dbReference type="InterPro" id="IPR047961">
    <property type="entry name" value="Transp_suffix-like"/>
</dbReference>
<evidence type="ECO:0000313" key="3">
    <source>
        <dbReference type="Proteomes" id="UP000267430"/>
    </source>
</evidence>